<name>A0A699YA40_HAELA</name>
<dbReference type="EMBL" id="BLLF01000071">
    <property type="protein sequence ID" value="GFH07057.1"/>
    <property type="molecule type" value="Genomic_DNA"/>
</dbReference>
<keyword evidence="2" id="KW-1185">Reference proteome</keyword>
<protein>
    <submittedName>
        <fullName evidence="1">Uncharacterized protein</fullName>
    </submittedName>
</protein>
<organism evidence="1 2">
    <name type="scientific">Haematococcus lacustris</name>
    <name type="common">Green alga</name>
    <name type="synonym">Haematococcus pluvialis</name>
    <dbReference type="NCBI Taxonomy" id="44745"/>
    <lineage>
        <taxon>Eukaryota</taxon>
        <taxon>Viridiplantae</taxon>
        <taxon>Chlorophyta</taxon>
        <taxon>core chlorophytes</taxon>
        <taxon>Chlorophyceae</taxon>
        <taxon>CS clade</taxon>
        <taxon>Chlamydomonadales</taxon>
        <taxon>Haematococcaceae</taxon>
        <taxon>Haematococcus</taxon>
    </lineage>
</organism>
<gene>
    <name evidence="1" type="ORF">HaLaN_01804</name>
</gene>
<reference evidence="1 2" key="1">
    <citation type="submission" date="2020-02" db="EMBL/GenBank/DDBJ databases">
        <title>Draft genome sequence of Haematococcus lacustris strain NIES-144.</title>
        <authorList>
            <person name="Morimoto D."/>
            <person name="Nakagawa S."/>
            <person name="Yoshida T."/>
            <person name="Sawayama S."/>
        </authorList>
    </citation>
    <scope>NUCLEOTIDE SEQUENCE [LARGE SCALE GENOMIC DNA]</scope>
    <source>
        <strain evidence="1 2">NIES-144</strain>
    </source>
</reference>
<sequence>MQLPDRLAHWVMKAVSWKLARCQVRLADSQVVWAGGYSAIDGCNSFTFTAERGRDYFLVMWDWWNNFPSPSTCGQHSSWYQWPSSDFTYLLLGDAAAPRRLTLETCVPGTAAWDTVLVVVRAKPPKCGQRVVRGGRAGRSWGCASKVLYIAFAITCHTSGVLLRYEMVALRALQPRTALFTRFIAIYPAILRISAQFSFTFLPERCFEARSSYKIKGMNLCHTGPHTWSMTDDDSSPRGRGCSRLSFTAAVGQDYFIIVEGFKPTEVRPGLWPGAASAPQGAGRAADTTRGRCTQARPGIRLLCGACEGVAARTGS</sequence>
<accession>A0A699YA40</accession>
<evidence type="ECO:0000313" key="2">
    <source>
        <dbReference type="Proteomes" id="UP000485058"/>
    </source>
</evidence>
<comment type="caution">
    <text evidence="1">The sequence shown here is derived from an EMBL/GenBank/DDBJ whole genome shotgun (WGS) entry which is preliminary data.</text>
</comment>
<dbReference type="Proteomes" id="UP000485058">
    <property type="component" value="Unassembled WGS sequence"/>
</dbReference>
<dbReference type="AlphaFoldDB" id="A0A699YA40"/>
<proteinExistence type="predicted"/>
<evidence type="ECO:0000313" key="1">
    <source>
        <dbReference type="EMBL" id="GFH07057.1"/>
    </source>
</evidence>